<evidence type="ECO:0000313" key="3">
    <source>
        <dbReference type="Proteomes" id="UP001205890"/>
    </source>
</evidence>
<name>A0ABT1L9A5_9HYPH</name>
<comment type="caution">
    <text evidence="2">The sequence shown here is derived from an EMBL/GenBank/DDBJ whole genome shotgun (WGS) entry which is preliminary data.</text>
</comment>
<dbReference type="EMBL" id="JANCLU010000004">
    <property type="protein sequence ID" value="MCP8938071.1"/>
    <property type="molecule type" value="Genomic_DNA"/>
</dbReference>
<sequence length="312" mass="33081">MKLTVPIAVLGWAGLALGVAGPARAQLMLPNASGPAPGQEGVVTAPAAPPRPPAPKIASESSVIGKTLYLNGSKGKLVIDRKGPSGLQASLVAVGDRISNPTESCGLDLGGGKPLDMTPVGRAAGAPRYEIRIPSCPITVDILEGAALVSNPEQACVFPEGDCKVNATGLWGPTPASLEGQAASIEKDRGRADRVVIESYKALYARTKDRNEIKKIAAEQADFSSARETMCRDYAREAVHGFCATRFTELRATELVERISKMDGREFVPESTRPRAPRPPADVDQQQAPPPVAAAPPPRREQSGFWLFNLFR</sequence>
<dbReference type="RefSeq" id="WP_254739607.1">
    <property type="nucleotide sequence ID" value="NZ_JANCLU010000004.1"/>
</dbReference>
<dbReference type="Proteomes" id="UP001205890">
    <property type="component" value="Unassembled WGS sequence"/>
</dbReference>
<feature type="compositionally biased region" description="Pro residues" evidence="1">
    <location>
        <begin position="288"/>
        <end position="297"/>
    </location>
</feature>
<accession>A0ABT1L9A5</accession>
<organism evidence="2 3">
    <name type="scientific">Alsobacter ponti</name>
    <dbReference type="NCBI Taxonomy" id="2962936"/>
    <lineage>
        <taxon>Bacteria</taxon>
        <taxon>Pseudomonadati</taxon>
        <taxon>Pseudomonadota</taxon>
        <taxon>Alphaproteobacteria</taxon>
        <taxon>Hyphomicrobiales</taxon>
        <taxon>Alsobacteraceae</taxon>
        <taxon>Alsobacter</taxon>
    </lineage>
</organism>
<gene>
    <name evidence="2" type="ORF">NK718_06055</name>
</gene>
<protein>
    <recommendedName>
        <fullName evidence="4">DUF1311 domain-containing protein</fullName>
    </recommendedName>
</protein>
<evidence type="ECO:0000256" key="1">
    <source>
        <dbReference type="SAM" id="MobiDB-lite"/>
    </source>
</evidence>
<feature type="region of interest" description="Disordered" evidence="1">
    <location>
        <begin position="31"/>
        <end position="58"/>
    </location>
</feature>
<evidence type="ECO:0000313" key="2">
    <source>
        <dbReference type="EMBL" id="MCP8938071.1"/>
    </source>
</evidence>
<keyword evidence="3" id="KW-1185">Reference proteome</keyword>
<evidence type="ECO:0008006" key="4">
    <source>
        <dbReference type="Google" id="ProtNLM"/>
    </source>
</evidence>
<reference evidence="2 3" key="1">
    <citation type="submission" date="2022-07" db="EMBL/GenBank/DDBJ databases">
        <authorList>
            <person name="Li W.-J."/>
            <person name="Deng Q.-Q."/>
        </authorList>
    </citation>
    <scope>NUCLEOTIDE SEQUENCE [LARGE SCALE GENOMIC DNA]</scope>
    <source>
        <strain evidence="2 3">SYSU M60028</strain>
    </source>
</reference>
<proteinExistence type="predicted"/>
<feature type="region of interest" description="Disordered" evidence="1">
    <location>
        <begin position="263"/>
        <end position="303"/>
    </location>
</feature>